<protein>
    <submittedName>
        <fullName evidence="1">ENR1 protein</fullName>
    </submittedName>
</protein>
<name>A0A7L2K054_CINMU</name>
<sequence>HEGYKLYECAERGINPFWGLRQISKYWEYPSEIQDKFWEGPEHLFWICGNTAYTILLGDWTGSCTIGIIKPAFFLLPEESESSLGVPL</sequence>
<comment type="caution">
    <text evidence="1">The sequence shown here is derived from an EMBL/GenBank/DDBJ whole genome shotgun (WGS) entry which is preliminary data.</text>
</comment>
<dbReference type="Proteomes" id="UP000590623">
    <property type="component" value="Unassembled WGS sequence"/>
</dbReference>
<dbReference type="OrthoDB" id="9950230at2759"/>
<evidence type="ECO:0000313" key="2">
    <source>
        <dbReference type="Proteomes" id="UP000590623"/>
    </source>
</evidence>
<accession>A0A7L2K054</accession>
<proteinExistence type="predicted"/>
<evidence type="ECO:0000313" key="1">
    <source>
        <dbReference type="EMBL" id="NXR28096.1"/>
    </source>
</evidence>
<reference evidence="1 2" key="1">
    <citation type="submission" date="2019-09" db="EMBL/GenBank/DDBJ databases">
        <title>Bird 10,000 Genomes (B10K) Project - Family phase.</title>
        <authorList>
            <person name="Zhang G."/>
        </authorList>
    </citation>
    <scope>NUCLEOTIDE SEQUENCE [LARGE SCALE GENOMIC DNA]</scope>
    <source>
        <strain evidence="1">B10K-DU-001-77</strain>
        <tissue evidence="1">Muscle</tissue>
    </source>
</reference>
<gene>
    <name evidence="1" type="primary">Erv31_2</name>
    <name evidence="1" type="ORF">CINMEX_R14914</name>
</gene>
<dbReference type="EMBL" id="VWYM01024582">
    <property type="protein sequence ID" value="NXR28096.1"/>
    <property type="molecule type" value="Genomic_DNA"/>
</dbReference>
<feature type="non-terminal residue" evidence="1">
    <location>
        <position position="88"/>
    </location>
</feature>
<feature type="non-terminal residue" evidence="1">
    <location>
        <position position="1"/>
    </location>
</feature>
<keyword evidence="2" id="KW-1185">Reference proteome</keyword>
<organism evidence="1 2">
    <name type="scientific">Cinclus mexicanus</name>
    <name type="common">American dipper</name>
    <dbReference type="NCBI Taxonomy" id="161649"/>
    <lineage>
        <taxon>Eukaryota</taxon>
        <taxon>Metazoa</taxon>
        <taxon>Chordata</taxon>
        <taxon>Craniata</taxon>
        <taxon>Vertebrata</taxon>
        <taxon>Euteleostomi</taxon>
        <taxon>Archelosauria</taxon>
        <taxon>Archosauria</taxon>
        <taxon>Dinosauria</taxon>
        <taxon>Saurischia</taxon>
        <taxon>Theropoda</taxon>
        <taxon>Coelurosauria</taxon>
        <taxon>Aves</taxon>
        <taxon>Neognathae</taxon>
        <taxon>Neoaves</taxon>
        <taxon>Telluraves</taxon>
        <taxon>Australaves</taxon>
        <taxon>Passeriformes</taxon>
        <taxon>Cinclidae</taxon>
        <taxon>Cinclus</taxon>
    </lineage>
</organism>
<dbReference type="AlphaFoldDB" id="A0A7L2K054"/>